<reference evidence="2" key="1">
    <citation type="submission" date="2022-11" db="UniProtKB">
        <authorList>
            <consortium name="WormBaseParasite"/>
        </authorList>
    </citation>
    <scope>IDENTIFICATION</scope>
</reference>
<name>A0AC34F1L2_9BILA</name>
<dbReference type="WBParaSite" id="ES5_v2.g10866.t1">
    <property type="protein sequence ID" value="ES5_v2.g10866.t1"/>
    <property type="gene ID" value="ES5_v2.g10866"/>
</dbReference>
<evidence type="ECO:0000313" key="2">
    <source>
        <dbReference type="WBParaSite" id="ES5_v2.g10866.t1"/>
    </source>
</evidence>
<evidence type="ECO:0000313" key="1">
    <source>
        <dbReference type="Proteomes" id="UP000887579"/>
    </source>
</evidence>
<accession>A0AC34F1L2</accession>
<sequence>MGAVKSRIWSPHWTASREIEISNGKLRGKRFNFLKGNVDAFLGIPYAKMNELRFQKPVPADSWKDVKDCTQFGARCPHDDLWIERFPSVAVKHEDCLRLNVFAPEWDPIKAGQPDGFAVLVWIHGGGFAVHSAAHYGDYGICEALCLKDVIVVTIQYRLGFFGFSSGEGIPSNLGLWDQTMALTWIKENIHAFGGNPNNITVFGQSAGGASADCLSISPHSRDLFQKVVPMGGTACCSFAFNDKEHVSNVCLDYAIKLGYKLPEKVKENGDVVLYKTPFEFLRTLPANKLQIGIIGKRDAKVNQNGKLDLTPVYDGDFFPKPIDELRKEAPKKLIMTGITEHEGLLFLGLKPPRTNIHDEIPKLLERELLHHGIKDIEYAKETMMKMYLHGHNIENKKDAIKIAVKIVSDVFINNGVWKYADTMTKLGHTVYQYCFEYCNPNGFGLLGYVLPFKAATHGTELPYIFKKGVISYFNPNEDDLKVVEIMTTYFTNFAKYGNPNGNGNVPQIWKPLTPDDTLKYLCINLDKVRMCDNLNDGRSKQWATLYEKDSSNGITTYIVDDQIKKQENIISGKL</sequence>
<protein>
    <submittedName>
        <fullName evidence="2">Carboxylic ester hydrolase</fullName>
    </submittedName>
</protein>
<dbReference type="Proteomes" id="UP000887579">
    <property type="component" value="Unplaced"/>
</dbReference>
<organism evidence="1 2">
    <name type="scientific">Panagrolaimus sp. ES5</name>
    <dbReference type="NCBI Taxonomy" id="591445"/>
    <lineage>
        <taxon>Eukaryota</taxon>
        <taxon>Metazoa</taxon>
        <taxon>Ecdysozoa</taxon>
        <taxon>Nematoda</taxon>
        <taxon>Chromadorea</taxon>
        <taxon>Rhabditida</taxon>
        <taxon>Tylenchina</taxon>
        <taxon>Panagrolaimomorpha</taxon>
        <taxon>Panagrolaimoidea</taxon>
        <taxon>Panagrolaimidae</taxon>
        <taxon>Panagrolaimus</taxon>
    </lineage>
</organism>
<proteinExistence type="predicted"/>